<feature type="transmembrane region" description="Helical" evidence="7">
    <location>
        <begin position="190"/>
        <end position="212"/>
    </location>
</feature>
<evidence type="ECO:0000256" key="2">
    <source>
        <dbReference type="ARBA" id="ARBA00007362"/>
    </source>
</evidence>
<dbReference type="EMBL" id="BJZR01000021">
    <property type="protein sequence ID" value="GEO91769.1"/>
    <property type="molecule type" value="Genomic_DNA"/>
</dbReference>
<dbReference type="InterPro" id="IPR037185">
    <property type="entry name" value="EmrE-like"/>
</dbReference>
<reference evidence="9 11" key="1">
    <citation type="submission" date="2015-11" db="EMBL/GenBank/DDBJ databases">
        <title>Complete Genome Sequence of Kocuria flava strain HO-9041.</title>
        <authorList>
            <person name="Zhou M."/>
            <person name="Dai J."/>
        </authorList>
    </citation>
    <scope>NUCLEOTIDE SEQUENCE [LARGE SCALE GENOMIC DNA]</scope>
    <source>
        <strain evidence="9 11">HO-9041</strain>
    </source>
</reference>
<dbReference type="KEGG" id="kfv:AS188_08170"/>
<feature type="compositionally biased region" description="Gly residues" evidence="6">
    <location>
        <begin position="308"/>
        <end position="318"/>
    </location>
</feature>
<evidence type="ECO:0000256" key="3">
    <source>
        <dbReference type="ARBA" id="ARBA00022692"/>
    </source>
</evidence>
<feature type="transmembrane region" description="Helical" evidence="7">
    <location>
        <begin position="76"/>
        <end position="93"/>
    </location>
</feature>
<comment type="subcellular location">
    <subcellularLocation>
        <location evidence="1">Membrane</location>
        <topology evidence="1">Multi-pass membrane protein</topology>
    </subcellularLocation>
</comment>
<proteinExistence type="inferred from homology"/>
<protein>
    <submittedName>
        <fullName evidence="9">Permease</fullName>
    </submittedName>
</protein>
<feature type="domain" description="EamA" evidence="8">
    <location>
        <begin position="164"/>
        <end position="296"/>
    </location>
</feature>
<dbReference type="Proteomes" id="UP000321155">
    <property type="component" value="Unassembled WGS sequence"/>
</dbReference>
<sequence>MRAAGPRAAPGTPAGVAAVLTTAVLWGTTGTAATFAPGAGPLAIGAAALGIGGLLQAAIALPALRRARTGLRSHRPLVAAGAAAVAVYPLAFYSSMHLAGVAIGTVVSLASAPLASGVLERVLERRPLGRWWMLAAALGTTGSTLLCLSGTGRTAGSAGASAAGVGLGLVAGAAYALYSCTVHRLMGHGVGRAASMGAVFGAGGALLLPVLLLTGAPLLASGSSFAVAAYMALVPMFLGYWLFGLGLTRLRPSTATTLTLAEPAVAALLAVAVVGERLPPVGWAGLGVLGTALVVLALAPGGDDTGEDGGGASPGAGAPGRDPRDSPAAGGVPVPRPGA</sequence>
<dbReference type="InterPro" id="IPR050638">
    <property type="entry name" value="AA-Vitamin_Transporters"/>
</dbReference>
<dbReference type="Proteomes" id="UP000057181">
    <property type="component" value="Chromosome"/>
</dbReference>
<evidence type="ECO:0000313" key="11">
    <source>
        <dbReference type="Proteomes" id="UP000057181"/>
    </source>
</evidence>
<keyword evidence="12" id="KW-1185">Reference proteome</keyword>
<evidence type="ECO:0000256" key="4">
    <source>
        <dbReference type="ARBA" id="ARBA00022989"/>
    </source>
</evidence>
<name>A0A0U3HXT3_9MICC</name>
<keyword evidence="5 7" id="KW-0472">Membrane</keyword>
<dbReference type="AlphaFoldDB" id="A0A0U3HXT3"/>
<evidence type="ECO:0000313" key="10">
    <source>
        <dbReference type="EMBL" id="GEO91769.1"/>
    </source>
</evidence>
<dbReference type="PANTHER" id="PTHR32322:SF2">
    <property type="entry name" value="EAMA DOMAIN-CONTAINING PROTEIN"/>
    <property type="match status" value="1"/>
</dbReference>
<dbReference type="InterPro" id="IPR000620">
    <property type="entry name" value="EamA_dom"/>
</dbReference>
<keyword evidence="3 7" id="KW-0812">Transmembrane</keyword>
<dbReference type="EMBL" id="CP013254">
    <property type="protein sequence ID" value="ALU39735.1"/>
    <property type="molecule type" value="Genomic_DNA"/>
</dbReference>
<feature type="transmembrane region" description="Helical" evidence="7">
    <location>
        <begin position="99"/>
        <end position="119"/>
    </location>
</feature>
<evidence type="ECO:0000313" key="12">
    <source>
        <dbReference type="Proteomes" id="UP000321155"/>
    </source>
</evidence>
<gene>
    <name evidence="9" type="ORF">AS188_08170</name>
    <name evidence="10" type="ORF">KFL01_10750</name>
</gene>
<accession>A0A0U3HXT3</accession>
<evidence type="ECO:0000256" key="1">
    <source>
        <dbReference type="ARBA" id="ARBA00004141"/>
    </source>
</evidence>
<evidence type="ECO:0000256" key="6">
    <source>
        <dbReference type="SAM" id="MobiDB-lite"/>
    </source>
</evidence>
<evidence type="ECO:0000256" key="7">
    <source>
        <dbReference type="SAM" id="Phobius"/>
    </source>
</evidence>
<dbReference type="STRING" id="446860.AS188_08170"/>
<feature type="transmembrane region" description="Helical" evidence="7">
    <location>
        <begin position="42"/>
        <end position="64"/>
    </location>
</feature>
<organism evidence="9 11">
    <name type="scientific">Kocuria flava</name>
    <dbReference type="NCBI Taxonomy" id="446860"/>
    <lineage>
        <taxon>Bacteria</taxon>
        <taxon>Bacillati</taxon>
        <taxon>Actinomycetota</taxon>
        <taxon>Actinomycetes</taxon>
        <taxon>Micrococcales</taxon>
        <taxon>Micrococcaceae</taxon>
        <taxon>Kocuria</taxon>
    </lineage>
</organism>
<dbReference type="Pfam" id="PF00892">
    <property type="entry name" value="EamA"/>
    <property type="match status" value="2"/>
</dbReference>
<reference evidence="10 12" key="2">
    <citation type="submission" date="2019-07" db="EMBL/GenBank/DDBJ databases">
        <title>Whole genome shotgun sequence of Kocuria flava NBRC 107626.</title>
        <authorList>
            <person name="Hosoyama A."/>
            <person name="Uohara A."/>
            <person name="Ohji S."/>
            <person name="Ichikawa N."/>
        </authorList>
    </citation>
    <scope>NUCLEOTIDE SEQUENCE [LARGE SCALE GENOMIC DNA]</scope>
    <source>
        <strain evidence="10 12">NBRC 107626</strain>
    </source>
</reference>
<evidence type="ECO:0000256" key="5">
    <source>
        <dbReference type="ARBA" id="ARBA00023136"/>
    </source>
</evidence>
<feature type="transmembrane region" description="Helical" evidence="7">
    <location>
        <begin position="218"/>
        <end position="243"/>
    </location>
</feature>
<feature type="domain" description="EamA" evidence="8">
    <location>
        <begin position="15"/>
        <end position="146"/>
    </location>
</feature>
<feature type="transmembrane region" description="Helical" evidence="7">
    <location>
        <begin position="158"/>
        <end position="178"/>
    </location>
</feature>
<dbReference type="GO" id="GO:0016020">
    <property type="term" value="C:membrane"/>
    <property type="evidence" value="ECO:0007669"/>
    <property type="project" value="UniProtKB-SubCell"/>
</dbReference>
<evidence type="ECO:0000259" key="8">
    <source>
        <dbReference type="Pfam" id="PF00892"/>
    </source>
</evidence>
<feature type="region of interest" description="Disordered" evidence="6">
    <location>
        <begin position="304"/>
        <end position="339"/>
    </location>
</feature>
<dbReference type="OrthoDB" id="9787117at2"/>
<feature type="transmembrane region" description="Helical" evidence="7">
    <location>
        <begin position="131"/>
        <end position="152"/>
    </location>
</feature>
<dbReference type="PANTHER" id="PTHR32322">
    <property type="entry name" value="INNER MEMBRANE TRANSPORTER"/>
    <property type="match status" value="1"/>
</dbReference>
<dbReference type="SUPFAM" id="SSF103481">
    <property type="entry name" value="Multidrug resistance efflux transporter EmrE"/>
    <property type="match status" value="2"/>
</dbReference>
<keyword evidence="4 7" id="KW-1133">Transmembrane helix</keyword>
<comment type="similarity">
    <text evidence="2">Belongs to the EamA transporter family.</text>
</comment>
<evidence type="ECO:0000313" key="9">
    <source>
        <dbReference type="EMBL" id="ALU39735.1"/>
    </source>
</evidence>